<feature type="binding site" evidence="11">
    <location>
        <position position="69"/>
    </location>
    <ligand>
        <name>S-adenosyl-L-methionine</name>
        <dbReference type="ChEBI" id="CHEBI:59789"/>
    </ligand>
</feature>
<feature type="site" description="mRNA cap binding" evidence="12">
    <location>
        <position position="362"/>
    </location>
</feature>
<dbReference type="PANTHER" id="PTHR12189:SF2">
    <property type="entry name" value="MRNA CAP GUANINE-N7 METHYLTRANSFERASE"/>
    <property type="match status" value="1"/>
</dbReference>
<evidence type="ECO:0000256" key="6">
    <source>
        <dbReference type="ARBA" id="ARBA00022884"/>
    </source>
</evidence>
<keyword evidence="8 10" id="KW-0539">Nucleus</keyword>
<sequence>MTENSNSKDVVRFYDEAARNGGSNSLLRRRQASIFYLRNFNNWTKGIFIANSLEKLNVPYKCARVLDLCCGKGGDQLKWLRGAVQHVTFVDISSESVEVCRQRYEQMCRNKWSVFTADFFVADCTEVILPQILPSGMMYNLVSCQFALHYAFESVNQARRILSNISSLLQENGYFIASIPNAYELVRRANAAMNDQAQNFGSKSDVKEITFGNSVYSVTFPATSFSAKRLENEKGSTVQLTFPLFGAKYSFHLDGVVDCPEYLVYPPLLDKLAADYNLIPSQKCISFAKHFYTVLTSRSSVQEPTELLVKMEALESRYGDPDDKFTDDSEYSHLREHQDDQHRRTSCFGTLSKSEWEVTTMYSLVAYQKKSNKT</sequence>
<feature type="binding site" evidence="11">
    <location>
        <position position="150"/>
    </location>
    <ligand>
        <name>S-adenosyl-L-methionine</name>
        <dbReference type="ChEBI" id="CHEBI:59789"/>
    </ligand>
</feature>
<keyword evidence="5 10" id="KW-0949">S-adenosyl-L-methionine</keyword>
<dbReference type="PANTHER" id="PTHR12189">
    <property type="entry name" value="MRNA GUANINE-7- METHYLTRANSFERASE"/>
    <property type="match status" value="1"/>
</dbReference>
<evidence type="ECO:0000256" key="4">
    <source>
        <dbReference type="ARBA" id="ARBA00022679"/>
    </source>
</evidence>
<comment type="catalytic activity">
    <reaction evidence="9">
        <text>a 5'-end (5'-triphosphoguanosine)-ribonucleoside in mRNA + S-adenosyl-L-methionine = a 5'-end (N(7)-methyl 5'-triphosphoguanosine)-ribonucleoside in mRNA + S-adenosyl-L-homocysteine</text>
        <dbReference type="Rhea" id="RHEA:67008"/>
        <dbReference type="Rhea" id="RHEA-COMP:17166"/>
        <dbReference type="Rhea" id="RHEA-COMP:17167"/>
        <dbReference type="ChEBI" id="CHEBI:57856"/>
        <dbReference type="ChEBI" id="CHEBI:59789"/>
        <dbReference type="ChEBI" id="CHEBI:156461"/>
        <dbReference type="ChEBI" id="CHEBI:167617"/>
        <dbReference type="EC" id="2.1.1.56"/>
    </reaction>
</comment>
<dbReference type="WBParaSite" id="TREG1_21890.1">
    <property type="protein sequence ID" value="TREG1_21890.1"/>
    <property type="gene ID" value="TREG1_21890"/>
</dbReference>
<dbReference type="Proteomes" id="UP000050795">
    <property type="component" value="Unassembled WGS sequence"/>
</dbReference>
<reference evidence="15" key="1">
    <citation type="submission" date="2022-06" db="EMBL/GenBank/DDBJ databases">
        <authorList>
            <person name="Berger JAMES D."/>
            <person name="Berger JAMES D."/>
        </authorList>
    </citation>
    <scope>NUCLEOTIDE SEQUENCE [LARGE SCALE GENOMIC DNA]</scope>
</reference>
<keyword evidence="6 10" id="KW-0694">RNA-binding</keyword>
<dbReference type="InterPro" id="IPR004971">
    <property type="entry name" value="mRNA_G-N7_MeTrfase_dom"/>
</dbReference>
<evidence type="ECO:0000256" key="5">
    <source>
        <dbReference type="ARBA" id="ARBA00022691"/>
    </source>
</evidence>
<dbReference type="InterPro" id="IPR016899">
    <property type="entry name" value="mRNA_G-N7_MeTrfase_euk"/>
</dbReference>
<dbReference type="EC" id="2.1.1.56" evidence="10"/>
<keyword evidence="15" id="KW-1185">Reference proteome</keyword>
<dbReference type="Pfam" id="PF03291">
    <property type="entry name" value="mRNA_G-N7_MeTrfase"/>
    <property type="match status" value="1"/>
</dbReference>
<feature type="site" description="mRNA cap binding" evidence="12">
    <location>
        <position position="149"/>
    </location>
</feature>
<feature type="binding site" evidence="11">
    <location>
        <position position="145"/>
    </location>
    <ligand>
        <name>S-adenosyl-L-methionine</name>
        <dbReference type="ChEBI" id="CHEBI:59789"/>
    </ligand>
</feature>
<feature type="binding site" evidence="12">
    <location>
        <begin position="41"/>
        <end position="42"/>
    </location>
    <ligand>
        <name>mRNA</name>
        <dbReference type="ChEBI" id="CHEBI:33699"/>
    </ligand>
</feature>
<dbReference type="PROSITE" id="PS51562">
    <property type="entry name" value="RNA_CAP0_MT"/>
    <property type="match status" value="1"/>
</dbReference>
<dbReference type="AlphaFoldDB" id="A0AA85JI85"/>
<dbReference type="GO" id="GO:0005634">
    <property type="term" value="C:nucleus"/>
    <property type="evidence" value="ECO:0007669"/>
    <property type="project" value="UniProtKB-SubCell"/>
</dbReference>
<feature type="site" description="mRNA cap binding" evidence="12">
    <location>
        <position position="78"/>
    </location>
</feature>
<feature type="domain" description="MRNA cap 0 methyltransferase" evidence="14">
    <location>
        <begin position="32"/>
        <end position="370"/>
    </location>
</feature>
<evidence type="ECO:0000256" key="8">
    <source>
        <dbReference type="ARBA" id="ARBA00023242"/>
    </source>
</evidence>
<feature type="site" description="mRNA cap binding" evidence="12">
    <location>
        <position position="103"/>
    </location>
</feature>
<evidence type="ECO:0000256" key="13">
    <source>
        <dbReference type="SAM" id="MobiDB-lite"/>
    </source>
</evidence>
<evidence type="ECO:0000256" key="2">
    <source>
        <dbReference type="ARBA" id="ARBA00022603"/>
    </source>
</evidence>
<evidence type="ECO:0000256" key="1">
    <source>
        <dbReference type="ARBA" id="ARBA00004123"/>
    </source>
</evidence>
<reference evidence="16" key="2">
    <citation type="submission" date="2023-11" db="UniProtKB">
        <authorList>
            <consortium name="WormBaseParasite"/>
        </authorList>
    </citation>
    <scope>IDENTIFICATION</scope>
</reference>
<protein>
    <recommendedName>
        <fullName evidence="10">mRNA cap guanine-N(7) methyltransferase</fullName>
        <ecNumber evidence="10">2.1.1.56</ecNumber>
    </recommendedName>
    <alternativeName>
        <fullName evidence="10">mRNA (guanine-N(7))-methyltransferase</fullName>
    </alternativeName>
    <alternativeName>
        <fullName evidence="10">mRNA cap methyltransferase</fullName>
    </alternativeName>
</protein>
<evidence type="ECO:0000313" key="15">
    <source>
        <dbReference type="Proteomes" id="UP000050795"/>
    </source>
</evidence>
<proteinExistence type="inferred from homology"/>
<evidence type="ECO:0000256" key="3">
    <source>
        <dbReference type="ARBA" id="ARBA00022664"/>
    </source>
</evidence>
<feature type="binding site" evidence="11">
    <location>
        <position position="123"/>
    </location>
    <ligand>
        <name>S-adenosyl-L-methionine</name>
        <dbReference type="ChEBI" id="CHEBI:59789"/>
    </ligand>
</feature>
<dbReference type="CDD" id="cd02440">
    <property type="entry name" value="AdoMet_MTases"/>
    <property type="match status" value="1"/>
</dbReference>
<keyword evidence="4 10" id="KW-0808">Transferase</keyword>
<feature type="binding site" evidence="11">
    <location>
        <position position="91"/>
    </location>
    <ligand>
        <name>S-adenosyl-L-methionine</name>
        <dbReference type="ChEBI" id="CHEBI:59789"/>
    </ligand>
</feature>
<keyword evidence="2 10" id="KW-0489">Methyltransferase</keyword>
<dbReference type="Gene3D" id="3.40.50.150">
    <property type="entry name" value="Vaccinia Virus protein VP39"/>
    <property type="match status" value="1"/>
</dbReference>
<organism evidence="15 16">
    <name type="scientific">Trichobilharzia regenti</name>
    <name type="common">Nasal bird schistosome</name>
    <dbReference type="NCBI Taxonomy" id="157069"/>
    <lineage>
        <taxon>Eukaryota</taxon>
        <taxon>Metazoa</taxon>
        <taxon>Spiralia</taxon>
        <taxon>Lophotrochozoa</taxon>
        <taxon>Platyhelminthes</taxon>
        <taxon>Trematoda</taxon>
        <taxon>Digenea</taxon>
        <taxon>Strigeidida</taxon>
        <taxon>Schistosomatoidea</taxon>
        <taxon>Schistosomatidae</taxon>
        <taxon>Trichobilharzia</taxon>
    </lineage>
</organism>
<comment type="similarity">
    <text evidence="10">Belongs to the class I-like SAM-binding methyltransferase superfamily. mRNA cap 0 methyltransferase family.</text>
</comment>
<accession>A0AA85JI85</accession>
<evidence type="ECO:0000256" key="10">
    <source>
        <dbReference type="PIRNR" id="PIRNR028762"/>
    </source>
</evidence>
<feature type="site" description="mRNA cap binding" evidence="12">
    <location>
        <position position="261"/>
    </location>
</feature>
<feature type="region of interest" description="Disordered" evidence="13">
    <location>
        <begin position="320"/>
        <end position="343"/>
    </location>
</feature>
<feature type="binding site" evidence="11">
    <location>
        <position position="45"/>
    </location>
    <ligand>
        <name>S-adenosyl-L-methionine</name>
        <dbReference type="ChEBI" id="CHEBI:59789"/>
    </ligand>
</feature>
<evidence type="ECO:0000256" key="12">
    <source>
        <dbReference type="PIRSR" id="PIRSR028762-2"/>
    </source>
</evidence>
<dbReference type="PIRSF" id="PIRSF028762">
    <property type="entry name" value="ABD1"/>
    <property type="match status" value="1"/>
</dbReference>
<name>A0AA85JI85_TRIRE</name>
<feature type="site" description="mRNA cap binding" evidence="12">
    <location>
        <position position="72"/>
    </location>
</feature>
<dbReference type="SUPFAM" id="SSF53335">
    <property type="entry name" value="S-adenosyl-L-methionine-dependent methyltransferases"/>
    <property type="match status" value="1"/>
</dbReference>
<evidence type="ECO:0000259" key="14">
    <source>
        <dbReference type="PROSITE" id="PS51562"/>
    </source>
</evidence>
<evidence type="ECO:0000256" key="9">
    <source>
        <dbReference type="ARBA" id="ARBA00044712"/>
    </source>
</evidence>
<keyword evidence="3 10" id="KW-0507">mRNA processing</keyword>
<dbReference type="InterPro" id="IPR029063">
    <property type="entry name" value="SAM-dependent_MTases_sf"/>
</dbReference>
<evidence type="ECO:0000313" key="16">
    <source>
        <dbReference type="WBParaSite" id="TREG1_21890.1"/>
    </source>
</evidence>
<dbReference type="GO" id="GO:0004482">
    <property type="term" value="F:mRNA 5'-cap (guanine-N7-)-methyltransferase activity"/>
    <property type="evidence" value="ECO:0007669"/>
    <property type="project" value="UniProtKB-EC"/>
</dbReference>
<dbReference type="GO" id="GO:0003723">
    <property type="term" value="F:RNA binding"/>
    <property type="evidence" value="ECO:0007669"/>
    <property type="project" value="UniProtKB-KW"/>
</dbReference>
<keyword evidence="7 10" id="KW-0506">mRNA capping</keyword>
<evidence type="ECO:0000256" key="7">
    <source>
        <dbReference type="ARBA" id="ARBA00023042"/>
    </source>
</evidence>
<evidence type="ECO:0000256" key="11">
    <source>
        <dbReference type="PIRSR" id="PIRSR028762-1"/>
    </source>
</evidence>
<comment type="subcellular location">
    <subcellularLocation>
        <location evidence="1 10">Nucleus</location>
    </subcellularLocation>
</comment>
<dbReference type="InterPro" id="IPR039753">
    <property type="entry name" value="RG7MT1"/>
</dbReference>